<evidence type="ECO:0000313" key="3">
    <source>
        <dbReference type="Proteomes" id="UP000703269"/>
    </source>
</evidence>
<gene>
    <name evidence="2" type="ORF">PsYK624_093830</name>
</gene>
<evidence type="ECO:0000313" key="2">
    <source>
        <dbReference type="EMBL" id="GJE93224.1"/>
    </source>
</evidence>
<feature type="region of interest" description="Disordered" evidence="1">
    <location>
        <begin position="105"/>
        <end position="125"/>
    </location>
</feature>
<sequence length="125" mass="13052">MGLCRSSFAEVEGAALQGPLVHLPALGPTDVPARYTLINRGVGPTTQRTALASSQPPQPPPSTILRTSVASCLFRHSQPRACLPVHAKPLRSPGYGVVRAASAIGSRLSRSTRSTKSRATRGCGP</sequence>
<organism evidence="2 3">
    <name type="scientific">Phanerochaete sordida</name>
    <dbReference type="NCBI Taxonomy" id="48140"/>
    <lineage>
        <taxon>Eukaryota</taxon>
        <taxon>Fungi</taxon>
        <taxon>Dikarya</taxon>
        <taxon>Basidiomycota</taxon>
        <taxon>Agaricomycotina</taxon>
        <taxon>Agaricomycetes</taxon>
        <taxon>Polyporales</taxon>
        <taxon>Phanerochaetaceae</taxon>
        <taxon>Phanerochaete</taxon>
    </lineage>
</organism>
<proteinExistence type="predicted"/>
<name>A0A9P3GF70_9APHY</name>
<protein>
    <submittedName>
        <fullName evidence="2">Uncharacterized protein</fullName>
    </submittedName>
</protein>
<dbReference type="Proteomes" id="UP000703269">
    <property type="component" value="Unassembled WGS sequence"/>
</dbReference>
<comment type="caution">
    <text evidence="2">The sequence shown here is derived from an EMBL/GenBank/DDBJ whole genome shotgun (WGS) entry which is preliminary data.</text>
</comment>
<dbReference type="EMBL" id="BPQB01000031">
    <property type="protein sequence ID" value="GJE93224.1"/>
    <property type="molecule type" value="Genomic_DNA"/>
</dbReference>
<accession>A0A9P3GF70</accession>
<evidence type="ECO:0000256" key="1">
    <source>
        <dbReference type="SAM" id="MobiDB-lite"/>
    </source>
</evidence>
<keyword evidence="3" id="KW-1185">Reference proteome</keyword>
<dbReference type="AlphaFoldDB" id="A0A9P3GF70"/>
<reference evidence="2 3" key="1">
    <citation type="submission" date="2021-08" db="EMBL/GenBank/DDBJ databases">
        <title>Draft Genome Sequence of Phanerochaete sordida strain YK-624.</title>
        <authorList>
            <person name="Mori T."/>
            <person name="Dohra H."/>
            <person name="Suzuki T."/>
            <person name="Kawagishi H."/>
            <person name="Hirai H."/>
        </authorList>
    </citation>
    <scope>NUCLEOTIDE SEQUENCE [LARGE SCALE GENOMIC DNA]</scope>
    <source>
        <strain evidence="2 3">YK-624</strain>
    </source>
</reference>